<sequence>MSNKLFVKNAKQIVLICNSGEKFLTKEGMQKLCVIEDSSLVIGSDGLIKDIGPARTIEVQYAEALFDEVIDATGMCVIPGLVDAHTHPVWAGDRVHEFAMKLAGATYMDVHMAGGGIHFTVENTRAAPASTLLASLTERLGRMLRAGTTLVECKSGYGLELHTELKMLEVIESARSTLPINISPTYCGAHAVPKGKTVAEATTDILQFQLPRLRERMSSGALRVDNIDVFCEQGVFDLASTRSILQAGLDMGLNINFHGDELHPMNSAQMGAELGALAISHLEEVTDEGIAAMATAKTAAVLLPTTAYILRLPQPRARDMLQAGVIVALGSDFNPNAYCCSMPLVMHLACVNMKMSMPEALAAATINAAYALGCSHTHGSLEVNKHGDLLVLNAPRWEHLIYQFGGHQELIRYVVIKGKVVYNNDKTMNL</sequence>
<dbReference type="Proteomes" id="UP001157502">
    <property type="component" value="Chromosome 9"/>
</dbReference>
<accession>A0ACC2GTG1</accession>
<dbReference type="EMBL" id="CM055736">
    <property type="protein sequence ID" value="KAJ8007033.1"/>
    <property type="molecule type" value="Genomic_DNA"/>
</dbReference>
<protein>
    <submittedName>
        <fullName evidence="1">Uncharacterized protein</fullName>
    </submittedName>
</protein>
<name>A0ACC2GTG1_DALPE</name>
<reference evidence="1" key="1">
    <citation type="submission" date="2021-05" db="EMBL/GenBank/DDBJ databases">
        <authorList>
            <person name="Pan Q."/>
            <person name="Jouanno E."/>
            <person name="Zahm M."/>
            <person name="Klopp C."/>
            <person name="Cabau C."/>
            <person name="Louis A."/>
            <person name="Berthelot C."/>
            <person name="Parey E."/>
            <person name="Roest Crollius H."/>
            <person name="Montfort J."/>
            <person name="Robinson-Rechavi M."/>
            <person name="Bouchez O."/>
            <person name="Lampietro C."/>
            <person name="Lopez Roques C."/>
            <person name="Donnadieu C."/>
            <person name="Postlethwait J."/>
            <person name="Bobe J."/>
            <person name="Dillon D."/>
            <person name="Chandos A."/>
            <person name="von Hippel F."/>
            <person name="Guiguen Y."/>
        </authorList>
    </citation>
    <scope>NUCLEOTIDE SEQUENCE</scope>
    <source>
        <strain evidence="1">YG-Jan2019</strain>
    </source>
</reference>
<gene>
    <name evidence="1" type="ORF">DPEC_G00113370</name>
</gene>
<keyword evidence="2" id="KW-1185">Reference proteome</keyword>
<organism evidence="1 2">
    <name type="scientific">Dallia pectoralis</name>
    <name type="common">Alaska blackfish</name>
    <dbReference type="NCBI Taxonomy" id="75939"/>
    <lineage>
        <taxon>Eukaryota</taxon>
        <taxon>Metazoa</taxon>
        <taxon>Chordata</taxon>
        <taxon>Craniata</taxon>
        <taxon>Vertebrata</taxon>
        <taxon>Euteleostomi</taxon>
        <taxon>Actinopterygii</taxon>
        <taxon>Neopterygii</taxon>
        <taxon>Teleostei</taxon>
        <taxon>Protacanthopterygii</taxon>
        <taxon>Esociformes</taxon>
        <taxon>Umbridae</taxon>
        <taxon>Dallia</taxon>
    </lineage>
</organism>
<evidence type="ECO:0000313" key="2">
    <source>
        <dbReference type="Proteomes" id="UP001157502"/>
    </source>
</evidence>
<evidence type="ECO:0000313" key="1">
    <source>
        <dbReference type="EMBL" id="KAJ8007033.1"/>
    </source>
</evidence>
<proteinExistence type="predicted"/>
<comment type="caution">
    <text evidence="1">The sequence shown here is derived from an EMBL/GenBank/DDBJ whole genome shotgun (WGS) entry which is preliminary data.</text>
</comment>